<dbReference type="Gene3D" id="3.40.50.720">
    <property type="entry name" value="NAD(P)-binding Rossmann-like Domain"/>
    <property type="match status" value="1"/>
</dbReference>
<evidence type="ECO:0000313" key="7">
    <source>
        <dbReference type="Proteomes" id="UP000474757"/>
    </source>
</evidence>
<dbReference type="SUPFAM" id="SSF50129">
    <property type="entry name" value="GroES-like"/>
    <property type="match status" value="1"/>
</dbReference>
<dbReference type="InterPro" id="IPR020843">
    <property type="entry name" value="ER"/>
</dbReference>
<reference evidence="6 7" key="1">
    <citation type="submission" date="2020-02" db="EMBL/GenBank/DDBJ databases">
        <title>Pseudoroseicyclus tamarix, sp. nov., isolated from offshore sediment of a Tamarix chinensis forest.</title>
        <authorList>
            <person name="Gai Y."/>
        </authorList>
    </citation>
    <scope>NUCLEOTIDE SEQUENCE [LARGE SCALE GENOMIC DNA]</scope>
    <source>
        <strain evidence="6 7">CLL3-39</strain>
    </source>
</reference>
<evidence type="ECO:0000259" key="5">
    <source>
        <dbReference type="SMART" id="SM00829"/>
    </source>
</evidence>
<organism evidence="6 7">
    <name type="scientific">Pseudoroseicyclus tamaricis</name>
    <dbReference type="NCBI Taxonomy" id="2705421"/>
    <lineage>
        <taxon>Bacteria</taxon>
        <taxon>Pseudomonadati</taxon>
        <taxon>Pseudomonadota</taxon>
        <taxon>Alphaproteobacteria</taxon>
        <taxon>Rhodobacterales</taxon>
        <taxon>Paracoccaceae</taxon>
        <taxon>Pseudoroseicyclus</taxon>
    </lineage>
</organism>
<accession>A0A6B2JGF0</accession>
<keyword evidence="2" id="KW-0862">Zinc</keyword>
<dbReference type="Proteomes" id="UP000474757">
    <property type="component" value="Unassembled WGS sequence"/>
</dbReference>
<dbReference type="RefSeq" id="WP_163890433.1">
    <property type="nucleotide sequence ID" value="NZ_JAAFYS010000001.1"/>
</dbReference>
<evidence type="ECO:0000256" key="3">
    <source>
        <dbReference type="ARBA" id="ARBA00023002"/>
    </source>
</evidence>
<keyword evidence="3" id="KW-0560">Oxidoreductase</keyword>
<comment type="caution">
    <text evidence="6">The sequence shown here is derived from an EMBL/GenBank/DDBJ whole genome shotgun (WGS) entry which is preliminary data.</text>
</comment>
<sequence>MRHVVISAPGRIDVLPAPPPLPGPGDLLLAPLAIGLCRTDAELADCSHIYLRDGRASLPMTPGHEWVARVVAVGEEARGFAPGDRVVGECSIGCGHCLRCDAGDYHQCDARAETGIMKQEGALAGLVRFPATSAYKVPGEIADDDAVFAEPAAVALRAVLRAGWNKGDRVLVVGAGTIGWLAAAIAMDLYACEVAVMEPDEARMARAAGIGARPAELAEQFDVVIEASGNANGLRAALGRLASNGRLVAVSLTGCSSHPVDVDRMVVSDQSLTGSLGSPGVWSQMLQLLGRGRVRPAALITGRYPLAGAREAYAALLANAPGTGKLVIVPGDEDRNEDRGETATHADAAMEEEGVR</sequence>
<keyword evidence="1" id="KW-0479">Metal-binding</keyword>
<gene>
    <name evidence="6" type="ORF">GZA08_04665</name>
</gene>
<evidence type="ECO:0000256" key="4">
    <source>
        <dbReference type="SAM" id="MobiDB-lite"/>
    </source>
</evidence>
<dbReference type="Pfam" id="PF13602">
    <property type="entry name" value="ADH_zinc_N_2"/>
    <property type="match status" value="1"/>
</dbReference>
<dbReference type="PANTHER" id="PTHR43401:SF2">
    <property type="entry name" value="L-THREONINE 3-DEHYDROGENASE"/>
    <property type="match status" value="1"/>
</dbReference>
<dbReference type="EMBL" id="JAAGAB010000001">
    <property type="protein sequence ID" value="NDV00261.1"/>
    <property type="molecule type" value="Genomic_DNA"/>
</dbReference>
<keyword evidence="7" id="KW-1185">Reference proteome</keyword>
<dbReference type="Gene3D" id="3.90.180.10">
    <property type="entry name" value="Medium-chain alcohol dehydrogenases, catalytic domain"/>
    <property type="match status" value="1"/>
</dbReference>
<dbReference type="SMART" id="SM00829">
    <property type="entry name" value="PKS_ER"/>
    <property type="match status" value="1"/>
</dbReference>
<evidence type="ECO:0000256" key="1">
    <source>
        <dbReference type="ARBA" id="ARBA00022723"/>
    </source>
</evidence>
<dbReference type="InterPro" id="IPR013154">
    <property type="entry name" value="ADH-like_N"/>
</dbReference>
<evidence type="ECO:0000256" key="2">
    <source>
        <dbReference type="ARBA" id="ARBA00022833"/>
    </source>
</evidence>
<dbReference type="InterPro" id="IPR036291">
    <property type="entry name" value="NAD(P)-bd_dom_sf"/>
</dbReference>
<dbReference type="AlphaFoldDB" id="A0A6B2JGF0"/>
<proteinExistence type="predicted"/>
<name>A0A6B2JGF0_9RHOB</name>
<evidence type="ECO:0000313" key="6">
    <source>
        <dbReference type="EMBL" id="NDV00261.1"/>
    </source>
</evidence>
<dbReference type="InterPro" id="IPR011032">
    <property type="entry name" value="GroES-like_sf"/>
</dbReference>
<dbReference type="PANTHER" id="PTHR43401">
    <property type="entry name" value="L-THREONINE 3-DEHYDROGENASE"/>
    <property type="match status" value="1"/>
</dbReference>
<protein>
    <submittedName>
        <fullName evidence="6">Alcohol dehydrogenase catalytic domain-containing protein</fullName>
    </submittedName>
</protein>
<dbReference type="InterPro" id="IPR050129">
    <property type="entry name" value="Zn_alcohol_dh"/>
</dbReference>
<dbReference type="GO" id="GO:0016491">
    <property type="term" value="F:oxidoreductase activity"/>
    <property type="evidence" value="ECO:0007669"/>
    <property type="project" value="UniProtKB-KW"/>
</dbReference>
<feature type="domain" description="Enoyl reductase (ER)" evidence="5">
    <location>
        <begin position="7"/>
        <end position="328"/>
    </location>
</feature>
<feature type="compositionally biased region" description="Basic and acidic residues" evidence="4">
    <location>
        <begin position="332"/>
        <end position="344"/>
    </location>
</feature>
<feature type="region of interest" description="Disordered" evidence="4">
    <location>
        <begin position="331"/>
        <end position="356"/>
    </location>
</feature>
<dbReference type="Pfam" id="PF08240">
    <property type="entry name" value="ADH_N"/>
    <property type="match status" value="1"/>
</dbReference>
<dbReference type="GO" id="GO:0046872">
    <property type="term" value="F:metal ion binding"/>
    <property type="evidence" value="ECO:0007669"/>
    <property type="project" value="UniProtKB-KW"/>
</dbReference>
<dbReference type="SUPFAM" id="SSF51735">
    <property type="entry name" value="NAD(P)-binding Rossmann-fold domains"/>
    <property type="match status" value="1"/>
</dbReference>